<protein>
    <recommendedName>
        <fullName evidence="10">Polysaccharide biosynthesis protein</fullName>
    </recommendedName>
</protein>
<keyword evidence="3" id="KW-1003">Cell membrane</keyword>
<keyword evidence="5 7" id="KW-1133">Transmembrane helix</keyword>
<dbReference type="GO" id="GO:0005886">
    <property type="term" value="C:plasma membrane"/>
    <property type="evidence" value="ECO:0007669"/>
    <property type="project" value="UniProtKB-SubCell"/>
</dbReference>
<feature type="transmembrane region" description="Helical" evidence="7">
    <location>
        <begin position="186"/>
        <end position="206"/>
    </location>
</feature>
<dbReference type="RefSeq" id="WP_064036601.1">
    <property type="nucleotide sequence ID" value="NZ_LUUH01000049.1"/>
</dbReference>
<feature type="transmembrane region" description="Helical" evidence="7">
    <location>
        <begin position="315"/>
        <end position="332"/>
    </location>
</feature>
<dbReference type="PANTHER" id="PTHR30250:SF10">
    <property type="entry name" value="LIPOPOLYSACCHARIDE BIOSYNTHESIS PROTEIN WZXC"/>
    <property type="match status" value="1"/>
</dbReference>
<accession>A0A177MGK3</accession>
<feature type="transmembrane region" description="Helical" evidence="7">
    <location>
        <begin position="96"/>
        <end position="117"/>
    </location>
</feature>
<dbReference type="InterPro" id="IPR050833">
    <property type="entry name" value="Poly_Biosynth_Transport"/>
</dbReference>
<dbReference type="PANTHER" id="PTHR30250">
    <property type="entry name" value="PST FAMILY PREDICTED COLANIC ACID TRANSPORTER"/>
    <property type="match status" value="1"/>
</dbReference>
<reference evidence="9" key="1">
    <citation type="submission" date="2016-03" db="EMBL/GenBank/DDBJ databases">
        <authorList>
            <person name="Heylen K."/>
            <person name="De Vos P."/>
            <person name="Vekeman B."/>
        </authorList>
    </citation>
    <scope>NUCLEOTIDE SEQUENCE [LARGE SCALE GENOMIC DNA]</scope>
    <source>
        <strain evidence="9">R-45371</strain>
    </source>
</reference>
<keyword evidence="4 7" id="KW-0812">Transmembrane</keyword>
<evidence type="ECO:0000256" key="2">
    <source>
        <dbReference type="ARBA" id="ARBA00007430"/>
    </source>
</evidence>
<feature type="transmembrane region" description="Helical" evidence="7">
    <location>
        <begin position="261"/>
        <end position="283"/>
    </location>
</feature>
<evidence type="ECO:0000313" key="9">
    <source>
        <dbReference type="Proteomes" id="UP000077763"/>
    </source>
</evidence>
<evidence type="ECO:0000256" key="3">
    <source>
        <dbReference type="ARBA" id="ARBA00022475"/>
    </source>
</evidence>
<evidence type="ECO:0000256" key="7">
    <source>
        <dbReference type="SAM" id="Phobius"/>
    </source>
</evidence>
<feature type="transmembrane region" description="Helical" evidence="7">
    <location>
        <begin position="132"/>
        <end position="152"/>
    </location>
</feature>
<evidence type="ECO:0000313" key="8">
    <source>
        <dbReference type="EMBL" id="OAI04614.1"/>
    </source>
</evidence>
<feature type="transmembrane region" description="Helical" evidence="7">
    <location>
        <begin position="374"/>
        <end position="394"/>
    </location>
</feature>
<evidence type="ECO:0008006" key="10">
    <source>
        <dbReference type="Google" id="ProtNLM"/>
    </source>
</evidence>
<sequence length="433" mass="47906">MQVDKKTLAVLAQRGWQAGAGLITLFCIARYLSPAEQGYYYTFASLAGLQALLDMGLSTILVQQAAHEFAELNWLPHGAVGGENVGRYLALTRKALCWYAVSGLLFLLAYPAGLYFFGNRPQELDLAWQQPWLILVISTAVSLTLLPVLALVEGSGKVVEVYSLRLVQGIVGAIAIWFTLLEGGGLYAVAMMPASAALIALVWALFRYPKLWASALFRTTGDFAWWRELWPMQWRLGISWLCGYFLTQMHTPLLFQTQNAVVAGQMGVTMTVCNMLGLLSLAWMTSRIPVLAKAAGQQEWDLLDKEFSKGFNRSLAVFVIGATFFVLIRYAADYTAYGVRFLPFWETVVLIGAILFAHISGLLAIYLRAHRKEPFLWLSLSGALLTVGGSVWLAPTWGSAGIVMVLLSVNVGFGFPTSLLMWVMLRKKWHATI</sequence>
<evidence type="ECO:0000256" key="1">
    <source>
        <dbReference type="ARBA" id="ARBA00004651"/>
    </source>
</evidence>
<feature type="transmembrane region" description="Helical" evidence="7">
    <location>
        <begin position="344"/>
        <end position="367"/>
    </location>
</feature>
<name>A0A177MGK3_METMH</name>
<proteinExistence type="inferred from homology"/>
<evidence type="ECO:0000256" key="4">
    <source>
        <dbReference type="ARBA" id="ARBA00022692"/>
    </source>
</evidence>
<evidence type="ECO:0000256" key="6">
    <source>
        <dbReference type="ARBA" id="ARBA00023136"/>
    </source>
</evidence>
<dbReference type="AlphaFoldDB" id="A0A177MGK3"/>
<feature type="transmembrane region" description="Helical" evidence="7">
    <location>
        <begin position="236"/>
        <end position="255"/>
    </location>
</feature>
<gene>
    <name evidence="8" type="ORF">A1353_12740</name>
</gene>
<dbReference type="Proteomes" id="UP000077763">
    <property type="component" value="Unassembled WGS sequence"/>
</dbReference>
<feature type="transmembrane region" description="Helical" evidence="7">
    <location>
        <begin position="164"/>
        <end position="180"/>
    </location>
</feature>
<comment type="similarity">
    <text evidence="2">Belongs to the polysaccharide synthase family.</text>
</comment>
<organism evidence="8 9">
    <name type="scientific">Methylomonas methanica</name>
    <dbReference type="NCBI Taxonomy" id="421"/>
    <lineage>
        <taxon>Bacteria</taxon>
        <taxon>Pseudomonadati</taxon>
        <taxon>Pseudomonadota</taxon>
        <taxon>Gammaproteobacteria</taxon>
        <taxon>Methylococcales</taxon>
        <taxon>Methylococcaceae</taxon>
        <taxon>Methylomonas</taxon>
    </lineage>
</organism>
<comment type="caution">
    <text evidence="8">The sequence shown here is derived from an EMBL/GenBank/DDBJ whole genome shotgun (WGS) entry which is preliminary data.</text>
</comment>
<evidence type="ECO:0000256" key="5">
    <source>
        <dbReference type="ARBA" id="ARBA00022989"/>
    </source>
</evidence>
<feature type="transmembrane region" description="Helical" evidence="7">
    <location>
        <begin position="400"/>
        <end position="425"/>
    </location>
</feature>
<keyword evidence="6 7" id="KW-0472">Membrane</keyword>
<dbReference type="EMBL" id="LUUH01000049">
    <property type="protein sequence ID" value="OAI04614.1"/>
    <property type="molecule type" value="Genomic_DNA"/>
</dbReference>
<comment type="subcellular location">
    <subcellularLocation>
        <location evidence="1">Cell membrane</location>
        <topology evidence="1">Multi-pass membrane protein</topology>
    </subcellularLocation>
</comment>